<keyword evidence="3" id="KW-0788">Thiol protease</keyword>
<dbReference type="AlphaFoldDB" id="A0A1I1S593"/>
<feature type="transmembrane region" description="Helical" evidence="5">
    <location>
        <begin position="290"/>
        <end position="309"/>
    </location>
</feature>
<dbReference type="InterPro" id="IPR023365">
    <property type="entry name" value="Sortase_dom-sf"/>
</dbReference>
<keyword evidence="5" id="KW-1133">Transmembrane helix</keyword>
<feature type="active site" description="Proton donor/acceptor" evidence="4">
    <location>
        <position position="145"/>
    </location>
</feature>
<dbReference type="GO" id="GO:0006508">
    <property type="term" value="P:proteolysis"/>
    <property type="evidence" value="ECO:0007669"/>
    <property type="project" value="UniProtKB-KW"/>
</dbReference>
<dbReference type="EMBL" id="FOMN01000002">
    <property type="protein sequence ID" value="SFD38130.1"/>
    <property type="molecule type" value="Genomic_DNA"/>
</dbReference>
<evidence type="ECO:0000256" key="3">
    <source>
        <dbReference type="ARBA" id="ARBA00022807"/>
    </source>
</evidence>
<dbReference type="GO" id="GO:0008234">
    <property type="term" value="F:cysteine-type peptidase activity"/>
    <property type="evidence" value="ECO:0007669"/>
    <property type="project" value="UniProtKB-KW"/>
</dbReference>
<dbReference type="Proteomes" id="UP000199599">
    <property type="component" value="Unassembled WGS sequence"/>
</dbReference>
<dbReference type="InterPro" id="IPR005754">
    <property type="entry name" value="Sortase"/>
</dbReference>
<dbReference type="STRING" id="1505723.SAMN04487792_0601"/>
<evidence type="ECO:0000256" key="4">
    <source>
        <dbReference type="PIRSR" id="PIRSR605754-1"/>
    </source>
</evidence>
<protein>
    <submittedName>
        <fullName evidence="6">Sortase A</fullName>
    </submittedName>
</protein>
<keyword evidence="5" id="KW-0472">Membrane</keyword>
<evidence type="ECO:0000313" key="7">
    <source>
        <dbReference type="Proteomes" id="UP000199599"/>
    </source>
</evidence>
<dbReference type="Gene3D" id="2.40.260.10">
    <property type="entry name" value="Sortase"/>
    <property type="match status" value="1"/>
</dbReference>
<name>A0A1I1S593_9LACO</name>
<dbReference type="RefSeq" id="WP_090092608.1">
    <property type="nucleotide sequence ID" value="NZ_CBCRVU010000002.1"/>
</dbReference>
<proteinExistence type="predicted"/>
<feature type="active site" description="Acyl-thioester intermediate" evidence="4">
    <location>
        <position position="209"/>
    </location>
</feature>
<reference evidence="7" key="1">
    <citation type="submission" date="2016-10" db="EMBL/GenBank/DDBJ databases">
        <authorList>
            <person name="Varghese N."/>
            <person name="Submissions S."/>
        </authorList>
    </citation>
    <scope>NUCLEOTIDE SEQUENCE [LARGE SCALE GENOMIC DNA]</scope>
    <source>
        <strain evidence="7">R-53102</strain>
    </source>
</reference>
<evidence type="ECO:0000256" key="2">
    <source>
        <dbReference type="ARBA" id="ARBA00022801"/>
    </source>
</evidence>
<gene>
    <name evidence="6" type="ORF">SAMN04487792_0601</name>
</gene>
<dbReference type="SUPFAM" id="SSF63817">
    <property type="entry name" value="Sortase"/>
    <property type="match status" value="1"/>
</dbReference>
<dbReference type="NCBIfam" id="TIGR01076">
    <property type="entry name" value="sortase_fam"/>
    <property type="match status" value="1"/>
</dbReference>
<keyword evidence="2" id="KW-0378">Hydrolase</keyword>
<keyword evidence="1" id="KW-0645">Protease</keyword>
<dbReference type="InterPro" id="IPR042007">
    <property type="entry name" value="Sortase_A"/>
</dbReference>
<dbReference type="Pfam" id="PF04203">
    <property type="entry name" value="Sortase"/>
    <property type="match status" value="1"/>
</dbReference>
<keyword evidence="5" id="KW-0812">Transmembrane</keyword>
<accession>A0A1I1S593</accession>
<evidence type="ECO:0000256" key="1">
    <source>
        <dbReference type="ARBA" id="ARBA00022670"/>
    </source>
</evidence>
<feature type="transmembrane region" description="Helical" evidence="5">
    <location>
        <begin position="20"/>
        <end position="40"/>
    </location>
</feature>
<organism evidence="6 7">
    <name type="scientific">Lactobacillus bombicola</name>
    <dbReference type="NCBI Taxonomy" id="1505723"/>
    <lineage>
        <taxon>Bacteria</taxon>
        <taxon>Bacillati</taxon>
        <taxon>Bacillota</taxon>
        <taxon>Bacilli</taxon>
        <taxon>Lactobacillales</taxon>
        <taxon>Lactobacillaceae</taxon>
        <taxon>Lactobacillus</taxon>
    </lineage>
</organism>
<dbReference type="CDD" id="cd06165">
    <property type="entry name" value="Sortase_A"/>
    <property type="match status" value="1"/>
</dbReference>
<sequence>MTKKKQNYSAKNKLWSSIRLLVSGLLFYSGVALIFFGSGLGNSYLVQLNAEQASSKLTAKKADQNKQHKTTYDASKTESITTKRLLTSRHKKAYAIGQIAIPTVNIHTPLFAGYGSHNQNLAYGVVTCLPERIMGGQNNYVLAGHYMGTYGGAVLDNLHLAKAGDIVYVTDLHHIYAYRIQNISFTIKPTQVEVENNVQKKRLLTLITCSDFNTSKYGYGAHRTVAQGELIGKTKATSKNLLAAELTGKQESKQTRKITLVTDKGHKTIAPQKQTSLIAQPSFFQNTRTLSTIIICLTILFLLIIIAALSKIWF</sequence>
<evidence type="ECO:0000256" key="5">
    <source>
        <dbReference type="SAM" id="Phobius"/>
    </source>
</evidence>
<evidence type="ECO:0000313" key="6">
    <source>
        <dbReference type="EMBL" id="SFD38130.1"/>
    </source>
</evidence>